<organism evidence="2 3">
    <name type="scientific">Durusdinium trenchii</name>
    <dbReference type="NCBI Taxonomy" id="1381693"/>
    <lineage>
        <taxon>Eukaryota</taxon>
        <taxon>Sar</taxon>
        <taxon>Alveolata</taxon>
        <taxon>Dinophyceae</taxon>
        <taxon>Suessiales</taxon>
        <taxon>Symbiodiniaceae</taxon>
        <taxon>Durusdinium</taxon>
    </lineage>
</organism>
<accession>A0ABP0Q187</accession>
<protein>
    <submittedName>
        <fullName evidence="2">Uncharacterized protein</fullName>
    </submittedName>
</protein>
<reference evidence="2 3" key="1">
    <citation type="submission" date="2024-02" db="EMBL/GenBank/DDBJ databases">
        <authorList>
            <person name="Chen Y."/>
            <person name="Shah S."/>
            <person name="Dougan E. K."/>
            <person name="Thang M."/>
            <person name="Chan C."/>
        </authorList>
    </citation>
    <scope>NUCLEOTIDE SEQUENCE [LARGE SCALE GENOMIC DNA]</scope>
</reference>
<proteinExistence type="predicted"/>
<keyword evidence="3" id="KW-1185">Reference proteome</keyword>
<name>A0ABP0Q187_9DINO</name>
<comment type="caution">
    <text evidence="2">The sequence shown here is derived from an EMBL/GenBank/DDBJ whole genome shotgun (WGS) entry which is preliminary data.</text>
</comment>
<evidence type="ECO:0000313" key="3">
    <source>
        <dbReference type="Proteomes" id="UP001642484"/>
    </source>
</evidence>
<gene>
    <name evidence="2" type="ORF">CCMP2556_LOCUS40079</name>
</gene>
<evidence type="ECO:0000256" key="1">
    <source>
        <dbReference type="SAM" id="MobiDB-lite"/>
    </source>
</evidence>
<sequence length="227" mass="25636">MARRTLGLPDRKEPPAPFGAHIDNPEELVKRLSKKWNGTQVIESLKYKLKEYESRYGVFDENKNRHGDKELAILQKVVEDGEVAESMQPSEQATVNILQHGFRDYIDFALDELGRHARLVRTVTDDEGFSWSRQGDASYNPGLKCSTVENAVGNDMDRTSPPKPFTESSQRLTDFGEDAWWFTDPAPGSKGFSAAKKRDLFEKDPVQKPARPVLDSPQLVPGRFSLI</sequence>
<evidence type="ECO:0000313" key="2">
    <source>
        <dbReference type="EMBL" id="CAK9082018.1"/>
    </source>
</evidence>
<dbReference type="Proteomes" id="UP001642484">
    <property type="component" value="Unassembled WGS sequence"/>
</dbReference>
<feature type="region of interest" description="Disordered" evidence="1">
    <location>
        <begin position="203"/>
        <end position="227"/>
    </location>
</feature>
<dbReference type="EMBL" id="CAXAMN010023906">
    <property type="protein sequence ID" value="CAK9082018.1"/>
    <property type="molecule type" value="Genomic_DNA"/>
</dbReference>
<feature type="region of interest" description="Disordered" evidence="1">
    <location>
        <begin position="1"/>
        <end position="22"/>
    </location>
</feature>